<protein>
    <submittedName>
        <fullName evidence="2">Uncharacterized protein</fullName>
    </submittedName>
</protein>
<comment type="caution">
    <text evidence="2">The sequence shown here is derived from an EMBL/GenBank/DDBJ whole genome shotgun (WGS) entry which is preliminary data.</text>
</comment>
<proteinExistence type="predicted"/>
<sequence>MAFFFQLSTRIASFSTLVQHTRIASQSPSCHLQSDTLLLCTWSAFSVCTAICVSSHARVQICASSIAQPWTHQIRTPLTPHGPDLVYITHPATSASNPPASTIASHQHTITAFLCFAWLPNACCARTCVARLHRPPVQQIAAPIWSASLGPATIRACPSPHAQAYTHPSRSAHMLPAPRPGTLHQPLHLPSCFAISHRRLNAPGPAHGSSSKCAQIWTAIGFCLGPLHSSQLLRQHQDPAASVVVCTPELDDIAGSDRIQEGCFLGLLQLDLAIALLPSFDIHQQFEILSLPNFVENYGFEFDIDFVVLAQFGIEENTGKKKLKKFLSIEPENPRGEDLGSFYRPHGLLLPTFHQDRWLQHTRSAHQDRHVSLLPAIFSWIPFCCAPGPPALYAPPSACLSAHGSKSAQAPSPSHGRTRSGRLSHRMALTWSTSHTPPPQHRIHLPAPSPAISTPSRPSSALHGCQTPAVHEPASVASIGHLYNRSPRPSGLHRLGQQPSEHARALTPRPAHTPATQHTCFQCRALEPSISHFICPPASPSHTVAQMRQALHTGAAPNAPRSGPPSTSALALSTAHSSSASIKTQPPQFDLATTTSASSSFHRL</sequence>
<evidence type="ECO:0000313" key="2">
    <source>
        <dbReference type="EMBL" id="MQL83570.1"/>
    </source>
</evidence>
<feature type="region of interest" description="Disordered" evidence="1">
    <location>
        <begin position="481"/>
        <end position="515"/>
    </location>
</feature>
<name>A0A843UP69_COLES</name>
<gene>
    <name evidence="2" type="ORF">Taro_016068</name>
</gene>
<dbReference type="Proteomes" id="UP000652761">
    <property type="component" value="Unassembled WGS sequence"/>
</dbReference>
<keyword evidence="3" id="KW-1185">Reference proteome</keyword>
<reference evidence="2" key="1">
    <citation type="submission" date="2017-07" db="EMBL/GenBank/DDBJ databases">
        <title>Taro Niue Genome Assembly and Annotation.</title>
        <authorList>
            <person name="Atibalentja N."/>
            <person name="Keating K."/>
            <person name="Fields C.J."/>
        </authorList>
    </citation>
    <scope>NUCLEOTIDE SEQUENCE</scope>
    <source>
        <strain evidence="2">Niue_2</strain>
        <tissue evidence="2">Leaf</tissue>
    </source>
</reference>
<dbReference type="EMBL" id="NMUH01000704">
    <property type="protein sequence ID" value="MQL83570.1"/>
    <property type="molecule type" value="Genomic_DNA"/>
</dbReference>
<feature type="region of interest" description="Disordered" evidence="1">
    <location>
        <begin position="554"/>
        <end position="604"/>
    </location>
</feature>
<organism evidence="2 3">
    <name type="scientific">Colocasia esculenta</name>
    <name type="common">Wild taro</name>
    <name type="synonym">Arum esculentum</name>
    <dbReference type="NCBI Taxonomy" id="4460"/>
    <lineage>
        <taxon>Eukaryota</taxon>
        <taxon>Viridiplantae</taxon>
        <taxon>Streptophyta</taxon>
        <taxon>Embryophyta</taxon>
        <taxon>Tracheophyta</taxon>
        <taxon>Spermatophyta</taxon>
        <taxon>Magnoliopsida</taxon>
        <taxon>Liliopsida</taxon>
        <taxon>Araceae</taxon>
        <taxon>Aroideae</taxon>
        <taxon>Colocasieae</taxon>
        <taxon>Colocasia</taxon>
    </lineage>
</organism>
<feature type="compositionally biased region" description="Polar residues" evidence="1">
    <location>
        <begin position="582"/>
        <end position="604"/>
    </location>
</feature>
<feature type="compositionally biased region" description="Low complexity" evidence="1">
    <location>
        <begin position="566"/>
        <end position="581"/>
    </location>
</feature>
<feature type="region of interest" description="Disordered" evidence="1">
    <location>
        <begin position="402"/>
        <end position="422"/>
    </location>
</feature>
<evidence type="ECO:0000313" key="3">
    <source>
        <dbReference type="Proteomes" id="UP000652761"/>
    </source>
</evidence>
<evidence type="ECO:0000256" key="1">
    <source>
        <dbReference type="SAM" id="MobiDB-lite"/>
    </source>
</evidence>
<dbReference type="AlphaFoldDB" id="A0A843UP69"/>
<accession>A0A843UP69</accession>